<accession>A0AAE6R710</accession>
<name>A0AAE6R710_9ABAC</name>
<evidence type="ECO:0000256" key="1">
    <source>
        <dbReference type="SAM" id="MobiDB-lite"/>
    </source>
</evidence>
<dbReference type="Pfam" id="PF03041">
    <property type="entry name" value="Baculo_LEF-2"/>
    <property type="match status" value="1"/>
</dbReference>
<organism evidence="2 3">
    <name type="scientific">Artaxa digramma nucleopolyhedrovirus</name>
    <dbReference type="NCBI Taxonomy" id="3070910"/>
    <lineage>
        <taxon>Viruses</taxon>
        <taxon>Viruses incertae sedis</taxon>
        <taxon>Naldaviricetes</taxon>
        <taxon>Lefavirales</taxon>
        <taxon>Baculoviridae</taxon>
        <taxon>Alphabaculovirus</taxon>
        <taxon>Alphabaculovirus ardigrammae</taxon>
    </lineage>
</organism>
<evidence type="ECO:0000313" key="2">
    <source>
        <dbReference type="EMBL" id="QHB21784.1"/>
    </source>
</evidence>
<dbReference type="GO" id="GO:0019083">
    <property type="term" value="P:viral transcription"/>
    <property type="evidence" value="ECO:0007669"/>
    <property type="project" value="InterPro"/>
</dbReference>
<sequence length="233" mass="26280">MTSSSSSATTTTNPSSIDRDKSRSSSSSSILWNPSLTSKLVEKTRDYLVSIEDFDLDLNPYTQFEQGGQFVRVSGLRLHYLLKNNQHSSASSSFATTAVAKRSEKKRNCRNVCFETASENKENVIKLINNVLRLPPCMQNLLSLLSAKARGDRFKKRFVFNCYILNLITCTKCDRSCLVNALNVLYDNDDKCTREIMSLCNKDQLYKPPNCVNMKNLCLRSSICKGNNPLCNK</sequence>
<dbReference type="EMBL" id="MN233792">
    <property type="protein sequence ID" value="QHB21784.1"/>
    <property type="molecule type" value="Genomic_DNA"/>
</dbReference>
<keyword evidence="3" id="KW-1185">Reference proteome</keyword>
<proteinExistence type="predicted"/>
<feature type="compositionally biased region" description="Low complexity" evidence="1">
    <location>
        <begin position="1"/>
        <end position="16"/>
    </location>
</feature>
<evidence type="ECO:0000313" key="3">
    <source>
        <dbReference type="Proteomes" id="UP000830275"/>
    </source>
</evidence>
<gene>
    <name evidence="2" type="primary">lef2</name>
    <name evidence="2" type="ORF">Eudi_ORF125</name>
</gene>
<reference evidence="2 3" key="1">
    <citation type="journal article" date="2019" name="Viruses">
        <title>Genome Analysis of a Novel Clade II.b Alphabaculovirus Obtained from Artaxa digramma.</title>
        <authorList>
            <person name="Li J."/>
            <person name="Duan X."/>
            <person name="Wang Q."/>
            <person name="Zhang L."/>
            <person name="Deng F."/>
            <person name="Wang H."/>
            <person name="Hu Z."/>
            <person name="Wang M."/>
            <person name="Wang J."/>
        </authorList>
    </citation>
    <scope>NUCLEOTIDE SEQUENCE [LARGE SCALE GENOMIC DNA]</scope>
    <source>
        <strain evidence="2 3">424</strain>
    </source>
</reference>
<dbReference type="InterPro" id="IPR004283">
    <property type="entry name" value="Lef-2"/>
</dbReference>
<dbReference type="Proteomes" id="UP000830275">
    <property type="component" value="Segment"/>
</dbReference>
<feature type="region of interest" description="Disordered" evidence="1">
    <location>
        <begin position="1"/>
        <end position="30"/>
    </location>
</feature>
<protein>
    <submittedName>
        <fullName evidence="2">Lef2</fullName>
    </submittedName>
</protein>